<dbReference type="EMBL" id="VOPW01000001">
    <property type="protein sequence ID" value="TXC66337.1"/>
    <property type="molecule type" value="Genomic_DNA"/>
</dbReference>
<sequence length="331" mass="35753">MAEAERWNNHTHKVLSLGEDAVLSMVNMETGARGFLVAGDEAFLDPWKAGMASFDKTWAELKTLTADNPEQQKRLDQMKSRHDEFEAVAAHFIKLRRDIKSGSGSMEQLVAEFTKGRDKAAMDGFRATHKEFMDAEGALLVVRAAQAEDTRATRTAVLLGGLALAILVAGGLGLLLSRSVLGQLGGEPAAAAEVANRIAEGRLDTHVAVKPGDTTSLMFAMQRMTASLRDVVGTIRAGVDSVSTASSQIASGNQDLSSRTEQQSSNLQQTAASMEELTSTVRQSAENARRPASSPPAPATRRPRAATWSAKWSPRWTRSVPRARRWPRSSA</sequence>
<dbReference type="InterPro" id="IPR051310">
    <property type="entry name" value="MCP_chemotaxis"/>
</dbReference>
<reference evidence="6 7" key="1">
    <citation type="submission" date="2019-08" db="EMBL/GenBank/DDBJ databases">
        <authorList>
            <person name="Khan S.A."/>
            <person name="Jeon C.O."/>
            <person name="Jeong S.E."/>
        </authorList>
    </citation>
    <scope>NUCLEOTIDE SEQUENCE [LARGE SCALE GENOMIC DNA]</scope>
    <source>
        <strain evidence="7">IMCC1728</strain>
    </source>
</reference>
<evidence type="ECO:0000256" key="4">
    <source>
        <dbReference type="SAM" id="Phobius"/>
    </source>
</evidence>
<evidence type="ECO:0000256" key="1">
    <source>
        <dbReference type="ARBA" id="ARBA00022481"/>
    </source>
</evidence>
<dbReference type="PANTHER" id="PTHR43531:SF14">
    <property type="entry name" value="METHYL-ACCEPTING CHEMOTAXIS PROTEIN I-RELATED"/>
    <property type="match status" value="1"/>
</dbReference>
<feature type="compositionally biased region" description="Basic residues" evidence="3">
    <location>
        <begin position="321"/>
        <end position="331"/>
    </location>
</feature>
<name>A0A5C6U0E6_9BURK</name>
<evidence type="ECO:0000256" key="2">
    <source>
        <dbReference type="ARBA" id="ARBA00029447"/>
    </source>
</evidence>
<dbReference type="AlphaFoldDB" id="A0A5C6U0E6"/>
<dbReference type="GO" id="GO:0004888">
    <property type="term" value="F:transmembrane signaling receptor activity"/>
    <property type="evidence" value="ECO:0007669"/>
    <property type="project" value="TreeGrafter"/>
</dbReference>
<dbReference type="GO" id="GO:0006935">
    <property type="term" value="P:chemotaxis"/>
    <property type="evidence" value="ECO:0007669"/>
    <property type="project" value="TreeGrafter"/>
</dbReference>
<dbReference type="Proteomes" id="UP000321832">
    <property type="component" value="Unassembled WGS sequence"/>
</dbReference>
<dbReference type="InterPro" id="IPR007891">
    <property type="entry name" value="CHASE3"/>
</dbReference>
<feature type="region of interest" description="Disordered" evidence="3">
    <location>
        <begin position="243"/>
        <end position="331"/>
    </location>
</feature>
<feature type="domain" description="CHASE3" evidence="5">
    <location>
        <begin position="4"/>
        <end position="146"/>
    </location>
</feature>
<dbReference type="CDD" id="cd19410">
    <property type="entry name" value="HK9-like_sensor"/>
    <property type="match status" value="1"/>
</dbReference>
<protein>
    <recommendedName>
        <fullName evidence="5">CHASE3 domain-containing protein</fullName>
    </recommendedName>
</protein>
<organism evidence="6 7">
    <name type="scientific">Piscinibacter aquaticus</name>
    <dbReference type="NCBI Taxonomy" id="392597"/>
    <lineage>
        <taxon>Bacteria</taxon>
        <taxon>Pseudomonadati</taxon>
        <taxon>Pseudomonadota</taxon>
        <taxon>Betaproteobacteria</taxon>
        <taxon>Burkholderiales</taxon>
        <taxon>Sphaerotilaceae</taxon>
        <taxon>Piscinibacter</taxon>
    </lineage>
</organism>
<keyword evidence="4" id="KW-0812">Transmembrane</keyword>
<evidence type="ECO:0000313" key="7">
    <source>
        <dbReference type="Proteomes" id="UP000321832"/>
    </source>
</evidence>
<feature type="transmembrane region" description="Helical" evidence="4">
    <location>
        <begin position="156"/>
        <end position="176"/>
    </location>
</feature>
<evidence type="ECO:0000256" key="3">
    <source>
        <dbReference type="SAM" id="MobiDB-lite"/>
    </source>
</evidence>
<gene>
    <name evidence="6" type="ORF">FSC37_11995</name>
</gene>
<dbReference type="Pfam" id="PF05227">
    <property type="entry name" value="CHASE3"/>
    <property type="match status" value="1"/>
</dbReference>
<comment type="caution">
    <text evidence="6">The sequence shown here is derived from an EMBL/GenBank/DDBJ whole genome shotgun (WGS) entry which is preliminary data.</text>
</comment>
<accession>A0A5C6U0E6</accession>
<dbReference type="PANTHER" id="PTHR43531">
    <property type="entry name" value="PROTEIN ICFG"/>
    <property type="match status" value="1"/>
</dbReference>
<comment type="similarity">
    <text evidence="2">Belongs to the methyl-accepting chemotaxis (MCP) protein family.</text>
</comment>
<dbReference type="GO" id="GO:0005886">
    <property type="term" value="C:plasma membrane"/>
    <property type="evidence" value="ECO:0007669"/>
    <property type="project" value="TreeGrafter"/>
</dbReference>
<proteinExistence type="inferred from homology"/>
<keyword evidence="4" id="KW-1133">Transmembrane helix</keyword>
<dbReference type="Gene3D" id="1.10.287.950">
    <property type="entry name" value="Methyl-accepting chemotaxis protein"/>
    <property type="match status" value="1"/>
</dbReference>
<evidence type="ECO:0000313" key="6">
    <source>
        <dbReference type="EMBL" id="TXC66337.1"/>
    </source>
</evidence>
<keyword evidence="1" id="KW-0488">Methylation</keyword>
<dbReference type="SUPFAM" id="SSF58104">
    <property type="entry name" value="Methyl-accepting chemotaxis protein (MCP) signaling domain"/>
    <property type="match status" value="1"/>
</dbReference>
<evidence type="ECO:0000259" key="5">
    <source>
        <dbReference type="Pfam" id="PF05227"/>
    </source>
</evidence>
<keyword evidence="7" id="KW-1185">Reference proteome</keyword>
<feature type="compositionally biased region" description="Polar residues" evidence="3">
    <location>
        <begin position="243"/>
        <end position="286"/>
    </location>
</feature>
<keyword evidence="4" id="KW-0472">Membrane</keyword>